<keyword evidence="9" id="KW-0413">Isomerase</keyword>
<keyword evidence="6 12" id="KW-0347">Helicase</keyword>
<comment type="catalytic activity">
    <reaction evidence="10 12">
        <text>ATP + H2O = ADP + phosphate + H(+)</text>
        <dbReference type="Rhea" id="RHEA:13065"/>
        <dbReference type="ChEBI" id="CHEBI:15377"/>
        <dbReference type="ChEBI" id="CHEBI:15378"/>
        <dbReference type="ChEBI" id="CHEBI:30616"/>
        <dbReference type="ChEBI" id="CHEBI:43474"/>
        <dbReference type="ChEBI" id="CHEBI:456216"/>
        <dbReference type="EC" id="5.6.2.3"/>
    </reaction>
</comment>
<evidence type="ECO:0000256" key="3">
    <source>
        <dbReference type="ARBA" id="ARBA00022705"/>
    </source>
</evidence>
<sequence>MASFAQLKVSEEGLPASVHIEVAVLGAMLLDALAVNDATGRLRAEDFSLDSHQRIYRCITDLLAAGRGVDSLTLREELVRKRELDSIGGPGYIAFLTEGIPRNFNIESYVRIVKDKSLLRQLMGIFADGVTRASDQSDEAIHVLSDVEAKLSEVADSAIQYGFSDIATIVKESFGSIDALYEQGREVTGLATHYIEFDRMTSGLQESELTIIAARPSMGKTAWAINIAENAAVRGGKVVAVFSLEMSKASLLRRMLASQALVNSKAIQTGMLMRTDRDKLIAGLERLMESKMFIDDTPGITLAEMRAKARRLKQQHGQLDLIVIDYLQLMTGSSGSQKGFENRTQEVSAISRGLKALAKEMKVPVVALSQLSRASEQRGGDKKPLLSDLRESGSIEQDADVVCFIHREEYYDRENEDLKGKAEIIIAKQRNGPTGSIQLAYLSDYTRFENLSHSGD</sequence>
<dbReference type="EMBL" id="JACHDZ010000004">
    <property type="protein sequence ID" value="MBB5344772.1"/>
    <property type="molecule type" value="Genomic_DNA"/>
</dbReference>
<evidence type="ECO:0000259" key="13">
    <source>
        <dbReference type="PROSITE" id="PS51199"/>
    </source>
</evidence>
<dbReference type="SUPFAM" id="SSF52540">
    <property type="entry name" value="P-loop containing nucleoside triphosphate hydrolases"/>
    <property type="match status" value="1"/>
</dbReference>
<reference evidence="14 15" key="1">
    <citation type="submission" date="2020-08" db="EMBL/GenBank/DDBJ databases">
        <title>Genomic Encyclopedia of Type Strains, Phase IV (KMG-V): Genome sequencing to study the core and pangenomes of soil and plant-associated prokaryotes.</title>
        <authorList>
            <person name="Whitman W."/>
        </authorList>
    </citation>
    <scope>NUCLEOTIDE SEQUENCE [LARGE SCALE GENOMIC DNA]</scope>
    <source>
        <strain evidence="14 15">M8US30</strain>
    </source>
</reference>
<dbReference type="Gene3D" id="1.10.860.10">
    <property type="entry name" value="DNAb Helicase, Chain A"/>
    <property type="match status" value="1"/>
</dbReference>
<dbReference type="InterPro" id="IPR036185">
    <property type="entry name" value="DNA_heli_DnaB-like_N_sf"/>
</dbReference>
<keyword evidence="4 12" id="KW-0547">Nucleotide-binding</keyword>
<feature type="domain" description="SF4 helicase" evidence="13">
    <location>
        <begin position="183"/>
        <end position="455"/>
    </location>
</feature>
<dbReference type="PANTHER" id="PTHR30153:SF2">
    <property type="entry name" value="REPLICATIVE DNA HELICASE"/>
    <property type="match status" value="1"/>
</dbReference>
<dbReference type="InterPro" id="IPR007692">
    <property type="entry name" value="DNA_helicase_DnaB"/>
</dbReference>
<evidence type="ECO:0000256" key="11">
    <source>
        <dbReference type="NCBIfam" id="TIGR00665"/>
    </source>
</evidence>
<dbReference type="InterPro" id="IPR027417">
    <property type="entry name" value="P-loop_NTPase"/>
</dbReference>
<dbReference type="AlphaFoldDB" id="A0A7W8JB85"/>
<dbReference type="PROSITE" id="PS51199">
    <property type="entry name" value="SF4_HELICASE"/>
    <property type="match status" value="1"/>
</dbReference>
<dbReference type="GO" id="GO:0003677">
    <property type="term" value="F:DNA binding"/>
    <property type="evidence" value="ECO:0007669"/>
    <property type="project" value="UniProtKB-UniRule"/>
</dbReference>
<keyword evidence="8 12" id="KW-0238">DNA-binding</keyword>
<gene>
    <name evidence="14" type="ORF">HDF10_002758</name>
</gene>
<dbReference type="InterPro" id="IPR007693">
    <property type="entry name" value="DNA_helicase_DnaB-like_N"/>
</dbReference>
<accession>A0A7W8JB85</accession>
<dbReference type="GO" id="GO:0005829">
    <property type="term" value="C:cytosol"/>
    <property type="evidence" value="ECO:0007669"/>
    <property type="project" value="TreeGrafter"/>
</dbReference>
<comment type="similarity">
    <text evidence="1 12">Belongs to the helicase family. DnaB subfamily.</text>
</comment>
<dbReference type="Pfam" id="PF00772">
    <property type="entry name" value="DnaB"/>
    <property type="match status" value="1"/>
</dbReference>
<evidence type="ECO:0000256" key="7">
    <source>
        <dbReference type="ARBA" id="ARBA00022840"/>
    </source>
</evidence>
<dbReference type="GO" id="GO:0006269">
    <property type="term" value="P:DNA replication, synthesis of primer"/>
    <property type="evidence" value="ECO:0007669"/>
    <property type="project" value="UniProtKB-UniRule"/>
</dbReference>
<evidence type="ECO:0000313" key="14">
    <source>
        <dbReference type="EMBL" id="MBB5344772.1"/>
    </source>
</evidence>
<keyword evidence="5 12" id="KW-0378">Hydrolase</keyword>
<dbReference type="EC" id="5.6.2.3" evidence="11 12"/>
<name>A0A7W8JB85_9BACT</name>
<dbReference type="Proteomes" id="UP000569092">
    <property type="component" value="Unassembled WGS sequence"/>
</dbReference>
<dbReference type="InterPro" id="IPR007694">
    <property type="entry name" value="DNA_helicase_DnaB-like_C"/>
</dbReference>
<dbReference type="InterPro" id="IPR016136">
    <property type="entry name" value="DNA_helicase_N/primase_C"/>
</dbReference>
<dbReference type="Pfam" id="PF03796">
    <property type="entry name" value="DnaB_C"/>
    <property type="match status" value="1"/>
</dbReference>
<comment type="function">
    <text evidence="12">The main replicative DNA helicase, it participates in initiation and elongation during chromosome replication. Travels ahead of the DNA replisome, separating dsDNA into templates for DNA synthesis. A processive ATP-dependent 5'-3' DNA helicase it has DNA-dependent ATPase activity.</text>
</comment>
<protein>
    <recommendedName>
        <fullName evidence="11 12">Replicative DNA helicase</fullName>
        <ecNumber evidence="11 12">5.6.2.3</ecNumber>
    </recommendedName>
</protein>
<evidence type="ECO:0000256" key="10">
    <source>
        <dbReference type="ARBA" id="ARBA00048954"/>
    </source>
</evidence>
<dbReference type="GO" id="GO:0043139">
    <property type="term" value="F:5'-3' DNA helicase activity"/>
    <property type="evidence" value="ECO:0007669"/>
    <property type="project" value="UniProtKB-EC"/>
</dbReference>
<evidence type="ECO:0000256" key="1">
    <source>
        <dbReference type="ARBA" id="ARBA00008428"/>
    </source>
</evidence>
<dbReference type="Gene3D" id="3.40.50.300">
    <property type="entry name" value="P-loop containing nucleotide triphosphate hydrolases"/>
    <property type="match status" value="1"/>
</dbReference>
<organism evidence="14 15">
    <name type="scientific">Tunturiibacter lichenicola</name>
    <dbReference type="NCBI Taxonomy" id="2051959"/>
    <lineage>
        <taxon>Bacteria</taxon>
        <taxon>Pseudomonadati</taxon>
        <taxon>Acidobacteriota</taxon>
        <taxon>Terriglobia</taxon>
        <taxon>Terriglobales</taxon>
        <taxon>Acidobacteriaceae</taxon>
        <taxon>Tunturiibacter</taxon>
    </lineage>
</organism>
<dbReference type="SUPFAM" id="SSF48024">
    <property type="entry name" value="N-terminal domain of DnaB helicase"/>
    <property type="match status" value="1"/>
</dbReference>
<dbReference type="GO" id="GO:0016787">
    <property type="term" value="F:hydrolase activity"/>
    <property type="evidence" value="ECO:0007669"/>
    <property type="project" value="UniProtKB-KW"/>
</dbReference>
<evidence type="ECO:0000256" key="6">
    <source>
        <dbReference type="ARBA" id="ARBA00022806"/>
    </source>
</evidence>
<dbReference type="GO" id="GO:0042802">
    <property type="term" value="F:identical protein binding"/>
    <property type="evidence" value="ECO:0007669"/>
    <property type="project" value="UniProtKB-ARBA"/>
</dbReference>
<evidence type="ECO:0000256" key="12">
    <source>
        <dbReference type="RuleBase" id="RU362085"/>
    </source>
</evidence>
<proteinExistence type="inferred from homology"/>
<comment type="caution">
    <text evidence="14">The sequence shown here is derived from an EMBL/GenBank/DDBJ whole genome shotgun (WGS) entry which is preliminary data.</text>
</comment>
<dbReference type="GO" id="GO:1990077">
    <property type="term" value="C:primosome complex"/>
    <property type="evidence" value="ECO:0007669"/>
    <property type="project" value="UniProtKB-UniRule"/>
</dbReference>
<dbReference type="CDD" id="cd00984">
    <property type="entry name" value="DnaB_C"/>
    <property type="match status" value="1"/>
</dbReference>
<dbReference type="FunFam" id="3.40.50.300:FF:000076">
    <property type="entry name" value="Replicative DNA helicase"/>
    <property type="match status" value="1"/>
</dbReference>
<dbReference type="NCBIfam" id="TIGR00665">
    <property type="entry name" value="DnaB"/>
    <property type="match status" value="1"/>
</dbReference>
<keyword evidence="3 12" id="KW-0235">DNA replication</keyword>
<evidence type="ECO:0000256" key="2">
    <source>
        <dbReference type="ARBA" id="ARBA00022515"/>
    </source>
</evidence>
<dbReference type="GO" id="GO:0005524">
    <property type="term" value="F:ATP binding"/>
    <property type="evidence" value="ECO:0007669"/>
    <property type="project" value="UniProtKB-UniRule"/>
</dbReference>
<evidence type="ECO:0000256" key="8">
    <source>
        <dbReference type="ARBA" id="ARBA00023125"/>
    </source>
</evidence>
<dbReference type="PANTHER" id="PTHR30153">
    <property type="entry name" value="REPLICATIVE DNA HELICASE DNAB"/>
    <property type="match status" value="1"/>
</dbReference>
<evidence type="ECO:0000256" key="4">
    <source>
        <dbReference type="ARBA" id="ARBA00022741"/>
    </source>
</evidence>
<evidence type="ECO:0000256" key="9">
    <source>
        <dbReference type="ARBA" id="ARBA00023235"/>
    </source>
</evidence>
<evidence type="ECO:0000256" key="5">
    <source>
        <dbReference type="ARBA" id="ARBA00022801"/>
    </source>
</evidence>
<keyword evidence="2 12" id="KW-0639">Primosome</keyword>
<evidence type="ECO:0000313" key="15">
    <source>
        <dbReference type="Proteomes" id="UP000569092"/>
    </source>
</evidence>
<keyword evidence="7 12" id="KW-0067">ATP-binding</keyword>